<feature type="transmembrane region" description="Helical" evidence="11">
    <location>
        <begin position="1443"/>
        <end position="1466"/>
    </location>
</feature>
<evidence type="ECO:0000256" key="4">
    <source>
        <dbReference type="ARBA" id="ARBA00022692"/>
    </source>
</evidence>
<feature type="region of interest" description="Disordered" evidence="10">
    <location>
        <begin position="1"/>
        <end position="32"/>
    </location>
</feature>
<comment type="subcellular location">
    <subcellularLocation>
        <location evidence="1">Membrane</location>
        <topology evidence="1">Multi-pass membrane protein</topology>
    </subcellularLocation>
</comment>
<feature type="transmembrane region" description="Helical" evidence="11">
    <location>
        <begin position="668"/>
        <end position="687"/>
    </location>
</feature>
<evidence type="ECO:0000256" key="2">
    <source>
        <dbReference type="ARBA" id="ARBA00006012"/>
    </source>
</evidence>
<feature type="domain" description="ABC transporter" evidence="12">
    <location>
        <begin position="180"/>
        <end position="453"/>
    </location>
</feature>
<keyword evidence="8 11" id="KW-1133">Transmembrane helix</keyword>
<organism evidence="13 14">
    <name type="scientific">Pyrus ussuriensis x Pyrus communis</name>
    <dbReference type="NCBI Taxonomy" id="2448454"/>
    <lineage>
        <taxon>Eukaryota</taxon>
        <taxon>Viridiplantae</taxon>
        <taxon>Streptophyta</taxon>
        <taxon>Embryophyta</taxon>
        <taxon>Tracheophyta</taxon>
        <taxon>Spermatophyta</taxon>
        <taxon>Magnoliopsida</taxon>
        <taxon>eudicotyledons</taxon>
        <taxon>Gunneridae</taxon>
        <taxon>Pentapetalae</taxon>
        <taxon>rosids</taxon>
        <taxon>fabids</taxon>
        <taxon>Rosales</taxon>
        <taxon>Rosaceae</taxon>
        <taxon>Amygdaloideae</taxon>
        <taxon>Maleae</taxon>
        <taxon>Pyrus</taxon>
    </lineage>
</organism>
<dbReference type="OrthoDB" id="66620at2759"/>
<name>A0A5N5HGH0_9ROSA</name>
<dbReference type="InterPro" id="IPR034003">
    <property type="entry name" value="ABCG_PDR_2"/>
</dbReference>
<keyword evidence="3" id="KW-0813">Transport</keyword>
<evidence type="ECO:0000256" key="3">
    <source>
        <dbReference type="ARBA" id="ARBA00022448"/>
    </source>
</evidence>
<keyword evidence="7" id="KW-0067">ATP-binding</keyword>
<feature type="transmembrane region" description="Helical" evidence="11">
    <location>
        <begin position="693"/>
        <end position="715"/>
    </location>
</feature>
<keyword evidence="4 11" id="KW-0812">Transmembrane</keyword>
<feature type="transmembrane region" description="Helical" evidence="11">
    <location>
        <begin position="549"/>
        <end position="570"/>
    </location>
</feature>
<dbReference type="GO" id="GO:0016020">
    <property type="term" value="C:membrane"/>
    <property type="evidence" value="ECO:0007669"/>
    <property type="project" value="UniProtKB-SubCell"/>
</dbReference>
<dbReference type="InterPro" id="IPR034001">
    <property type="entry name" value="ABCG_PDR_1"/>
</dbReference>
<dbReference type="FunFam" id="3.40.50.300:FF:000059">
    <property type="entry name" value="ABC transporter G family member 40"/>
    <property type="match status" value="1"/>
</dbReference>
<keyword evidence="14" id="KW-1185">Reference proteome</keyword>
<sequence length="1474" mass="167338">MAAELAGDHGSAVSSWRRSHGSMSRRSHGSTSRRSWASTSFREVWSNRGDVFHRSGRADQEDEEELKWAAIERLPTIDRLRRGMLKQVLDNGNVGYEEVDVTNLGRLDKKKLMENILMIAEQDNEKFLQRLRDRTDRVWIEIPKVEVRFEHLSVEGDAYVGTRALPTLLNSSMNAIEGILGLIKLFPSKKRVVKILRDVSGIVKPSRMTLLLGPPGSGKTTFLQALAGKTDKDLRVSGSITYCGHEFSEFCPQRTCAYISQHDLHNGEMTVRETLDFSGRCLGVGTRYELLAELSRREIESGITPDPEIDTFMKATALAGQETSLFTDYILKLLGLDICADILVGDEMRRGISGGQKKRLTTGEMLVGPAKAYFMDEISTGLDSSTTFQIVQFMRQMVHTMDITMTISLLQPAPETFDLFDDIILLSDGQIVYQGPRENALEFFESVGFKCPERKGVADFLQEVISRKDQEQYWFRQNENYRYISTSEFSDYFKSYHIGQNLSEELRIPYDRSKTHAAALVKKKYGISNWELFNACFAREWLLMKRNSALYIFKTSQLTIMSIIAMTIFLRTEMKHGQLQDGGKFYGALFFSLINVMFNGMTELAMTIFRLPVFFKQRDALLHPAWAFSLPIWVLRIPVSLIESGLWIILTYYTIGFAPAASRFFRQLLALFSVHQMALSLFRFIAALGRTQIVASTLGTFTLLLVFVLGGFIVAKDDIEPWMIWGYYISPMMYGQNAIAINEFLDERWSAPNIDPRIPEPTVGKALLKARGMFTEEYWYWICIGALLGFSLLFNILFIAALTFLNPFGDSKSIILEDDEKQGSKEQPILDRMGSQELSSAFTSPMLKGIDMEVMKTTKRGMLPKFQPLSLAFDHVNYYVDMPAEMKRQGIEEDRLQLLRDASGAFRPGVLTALVGVSGAGKTTLMDVLAGRKTGGYIEGSISISGYPKNQETFARVSGYCEQNDIHSPNVTVYESLVYSAWLRLAKEITKETRQMFVEEVMDLVELKPLRNSLVGLPGIDGLSTEQRKRLTVAVELVANPSIIFMDEPTSGLDARAAAIVMRTVRNTVDTGRTLVCTIHQPSIDIFEAFDELLLMKRGGQVIYAGPLGRCSQKLIEYFEAIPGITKIRDGYNPATWMLEITSPAVESRLNVDFADIYANSELYRKNQELITELSTPVPGSKDLYFPTKYSQSFLTQCKACFWKQHWSYWRNPPYNAIRLFLTVVVGIIFGLIFWNKGDQTYKEQDLLNLVGAMYSAVLFLGATNTASVQPIVAVERTVFYRERAAGMYSALPYAFAQVAIETIYVAIQTLAYSLILFSMMGFTWHVDKFFWFYYFILMCFIYFTLYGMMLVALTPGHQIAAIVMSFFLSFWNLFSGFLLPRMASQIPIWWRWYYWGSPVAWTIYGLVTSQVGDRTSLVEVPGEARMSVQMYLKTRLGFEYDFLGAVVVAHIGFVLLFLFVFAYGIKCLNFQTR</sequence>
<dbReference type="InterPro" id="IPR027417">
    <property type="entry name" value="P-loop_NTPase"/>
</dbReference>
<dbReference type="InterPro" id="IPR029481">
    <property type="entry name" value="ABC_trans_N"/>
</dbReference>
<gene>
    <name evidence="13" type="ORF">D8674_020727</name>
</gene>
<accession>A0A5N5HGH0</accession>
<dbReference type="Pfam" id="PF19055">
    <property type="entry name" value="ABC2_membrane_7"/>
    <property type="match status" value="2"/>
</dbReference>
<dbReference type="PANTHER" id="PTHR48040:SF60">
    <property type="entry name" value="ABC TRANSPORTER DOMAIN-CONTAINING PROTEIN"/>
    <property type="match status" value="1"/>
</dbReference>
<reference evidence="13 14" key="1">
    <citation type="submission" date="2019-09" db="EMBL/GenBank/DDBJ databases">
        <authorList>
            <person name="Ou C."/>
        </authorList>
    </citation>
    <scope>NUCLEOTIDE SEQUENCE [LARGE SCALE GENOMIC DNA]</scope>
    <source>
        <strain evidence="13">S2</strain>
        <tissue evidence="13">Leaf</tissue>
    </source>
</reference>
<keyword evidence="9 11" id="KW-0472">Membrane</keyword>
<dbReference type="SMART" id="SM00382">
    <property type="entry name" value="AAA"/>
    <property type="match status" value="2"/>
</dbReference>
<feature type="transmembrane region" description="Helical" evidence="11">
    <location>
        <begin position="1393"/>
        <end position="1412"/>
    </location>
</feature>
<dbReference type="Pfam" id="PF08370">
    <property type="entry name" value="PDR_assoc"/>
    <property type="match status" value="1"/>
</dbReference>
<evidence type="ECO:0000256" key="9">
    <source>
        <dbReference type="ARBA" id="ARBA00023136"/>
    </source>
</evidence>
<feature type="domain" description="ABC transporter" evidence="12">
    <location>
        <begin position="871"/>
        <end position="1124"/>
    </location>
</feature>
<evidence type="ECO:0000313" key="13">
    <source>
        <dbReference type="EMBL" id="KAB2627109.1"/>
    </source>
</evidence>
<dbReference type="InterPro" id="IPR003593">
    <property type="entry name" value="AAA+_ATPase"/>
</dbReference>
<dbReference type="GO" id="GO:0140359">
    <property type="term" value="F:ABC-type transporter activity"/>
    <property type="evidence" value="ECO:0007669"/>
    <property type="project" value="InterPro"/>
</dbReference>
<feature type="transmembrane region" description="Helical" evidence="11">
    <location>
        <begin position="1330"/>
        <end position="1354"/>
    </location>
</feature>
<evidence type="ECO:0000259" key="12">
    <source>
        <dbReference type="PROSITE" id="PS50893"/>
    </source>
</evidence>
<dbReference type="InterPro" id="IPR013525">
    <property type="entry name" value="ABC2_TM"/>
</dbReference>
<dbReference type="PANTHER" id="PTHR48040">
    <property type="entry name" value="PLEIOTROPIC DRUG RESISTANCE PROTEIN 1-LIKE ISOFORM X1"/>
    <property type="match status" value="1"/>
</dbReference>
<evidence type="ECO:0000256" key="6">
    <source>
        <dbReference type="ARBA" id="ARBA00022741"/>
    </source>
</evidence>
<dbReference type="Pfam" id="PF01061">
    <property type="entry name" value="ABC2_membrane"/>
    <property type="match status" value="2"/>
</dbReference>
<keyword evidence="6" id="KW-0547">Nucleotide-binding</keyword>
<dbReference type="InterPro" id="IPR003439">
    <property type="entry name" value="ABC_transporter-like_ATP-bd"/>
</dbReference>
<dbReference type="PROSITE" id="PS50893">
    <property type="entry name" value="ABC_TRANSPORTER_2"/>
    <property type="match status" value="2"/>
</dbReference>
<comment type="similarity">
    <text evidence="2">Belongs to the ABC transporter superfamily. ABCG family. PDR (TC 3.A.1.205) subfamily.</text>
</comment>
<evidence type="ECO:0000256" key="1">
    <source>
        <dbReference type="ARBA" id="ARBA00004141"/>
    </source>
</evidence>
<feature type="transmembrane region" description="Helical" evidence="11">
    <location>
        <begin position="1360"/>
        <end position="1381"/>
    </location>
</feature>
<dbReference type="FunFam" id="3.40.50.300:FF:000179">
    <property type="entry name" value="ABC transporter G family member 34"/>
    <property type="match status" value="1"/>
</dbReference>
<feature type="transmembrane region" description="Helical" evidence="11">
    <location>
        <begin position="585"/>
        <end position="609"/>
    </location>
</feature>
<dbReference type="CDD" id="cd03232">
    <property type="entry name" value="ABCG_PDR_domain2"/>
    <property type="match status" value="1"/>
</dbReference>
<evidence type="ECO:0000256" key="11">
    <source>
        <dbReference type="SAM" id="Phobius"/>
    </source>
</evidence>
<evidence type="ECO:0000256" key="8">
    <source>
        <dbReference type="ARBA" id="ARBA00022989"/>
    </source>
</evidence>
<reference evidence="14" key="2">
    <citation type="submission" date="2019-10" db="EMBL/GenBank/DDBJ databases">
        <title>A de novo genome assembly of a pear dwarfing rootstock.</title>
        <authorList>
            <person name="Wang F."/>
            <person name="Wang J."/>
            <person name="Li S."/>
            <person name="Zhang Y."/>
            <person name="Fang M."/>
            <person name="Ma L."/>
            <person name="Zhao Y."/>
            <person name="Jiang S."/>
        </authorList>
    </citation>
    <scope>NUCLEOTIDE SEQUENCE [LARGE SCALE GENOMIC DNA]</scope>
</reference>
<dbReference type="GO" id="GO:0005524">
    <property type="term" value="F:ATP binding"/>
    <property type="evidence" value="ECO:0007669"/>
    <property type="project" value="UniProtKB-KW"/>
</dbReference>
<dbReference type="EMBL" id="SMOL01000157">
    <property type="protein sequence ID" value="KAB2627109.1"/>
    <property type="molecule type" value="Genomic_DNA"/>
</dbReference>
<dbReference type="GO" id="GO:0016887">
    <property type="term" value="F:ATP hydrolysis activity"/>
    <property type="evidence" value="ECO:0007669"/>
    <property type="project" value="InterPro"/>
</dbReference>
<feature type="transmembrane region" description="Helical" evidence="11">
    <location>
        <begin position="778"/>
        <end position="805"/>
    </location>
</feature>
<keyword evidence="5" id="KW-0677">Repeat</keyword>
<evidence type="ECO:0000256" key="10">
    <source>
        <dbReference type="SAM" id="MobiDB-lite"/>
    </source>
</evidence>
<feature type="compositionally biased region" description="Basic residues" evidence="10">
    <location>
        <begin position="17"/>
        <end position="28"/>
    </location>
</feature>
<dbReference type="CDD" id="cd03233">
    <property type="entry name" value="ABCG_PDR_domain1"/>
    <property type="match status" value="1"/>
</dbReference>
<dbReference type="Pfam" id="PF00005">
    <property type="entry name" value="ABC_tran"/>
    <property type="match status" value="2"/>
</dbReference>
<dbReference type="Proteomes" id="UP000327157">
    <property type="component" value="Chromosome 2"/>
</dbReference>
<evidence type="ECO:0000256" key="7">
    <source>
        <dbReference type="ARBA" id="ARBA00022840"/>
    </source>
</evidence>
<dbReference type="Gene3D" id="3.40.50.300">
    <property type="entry name" value="P-loop containing nucleotide triphosphate hydrolases"/>
    <property type="match status" value="2"/>
</dbReference>
<reference evidence="13 14" key="3">
    <citation type="submission" date="2019-11" db="EMBL/GenBank/DDBJ databases">
        <title>A de novo genome assembly of a pear dwarfing rootstock.</title>
        <authorList>
            <person name="Wang F."/>
            <person name="Wang J."/>
            <person name="Li S."/>
            <person name="Zhang Y."/>
            <person name="Fang M."/>
            <person name="Ma L."/>
            <person name="Zhao Y."/>
            <person name="Jiang S."/>
        </authorList>
    </citation>
    <scope>NUCLEOTIDE SEQUENCE [LARGE SCALE GENOMIC DNA]</scope>
    <source>
        <strain evidence="13">S2</strain>
        <tissue evidence="13">Leaf</tissue>
    </source>
</reference>
<dbReference type="Pfam" id="PF14510">
    <property type="entry name" value="ABC_trans_N"/>
    <property type="match status" value="1"/>
</dbReference>
<feature type="transmembrane region" description="Helical" evidence="11">
    <location>
        <begin position="1217"/>
        <end position="1235"/>
    </location>
</feature>
<protein>
    <submittedName>
        <fullName evidence="13">Pleiotropic drug resistance protein 2-like</fullName>
    </submittedName>
</protein>
<evidence type="ECO:0000256" key="5">
    <source>
        <dbReference type="ARBA" id="ARBA00022737"/>
    </source>
</evidence>
<dbReference type="InterPro" id="IPR013581">
    <property type="entry name" value="PDR_assoc"/>
</dbReference>
<feature type="transmembrane region" description="Helical" evidence="11">
    <location>
        <begin position="1294"/>
        <end position="1318"/>
    </location>
</feature>
<proteinExistence type="inferred from homology"/>
<dbReference type="InterPro" id="IPR043926">
    <property type="entry name" value="ABCG_dom"/>
</dbReference>
<feature type="transmembrane region" description="Helical" evidence="11">
    <location>
        <begin position="1247"/>
        <end position="1274"/>
    </location>
</feature>
<evidence type="ECO:0000313" key="14">
    <source>
        <dbReference type="Proteomes" id="UP000327157"/>
    </source>
</evidence>
<comment type="caution">
    <text evidence="13">The sequence shown here is derived from an EMBL/GenBank/DDBJ whole genome shotgun (WGS) entry which is preliminary data.</text>
</comment>
<dbReference type="SUPFAM" id="SSF52540">
    <property type="entry name" value="P-loop containing nucleoside triphosphate hydrolases"/>
    <property type="match status" value="2"/>
</dbReference>